<evidence type="ECO:0000313" key="2">
    <source>
        <dbReference type="EMBL" id="KAF9420538.1"/>
    </source>
</evidence>
<feature type="compositionally biased region" description="Basic and acidic residues" evidence="1">
    <location>
        <begin position="92"/>
        <end position="103"/>
    </location>
</feature>
<gene>
    <name evidence="2" type="ORF">HW555_003288</name>
</gene>
<keyword evidence="3" id="KW-1185">Reference proteome</keyword>
<accession>A0A835L8N0</accession>
<sequence length="159" mass="18003">MGKSPYIYTESESEDTSISSSENKKKKRFSLLKYTKCSGKKQKCKIQSKSEPEESDYHSKTRSRKVRYKLPGILKHPHVEMERETSEDDDSEPVKPKSHDKYLVGRVPRPAGTNPGRGGGVAILVKKHVNNIPAPQSSTTSPKRKKASTLRRLSKKRSY</sequence>
<reference evidence="2" key="1">
    <citation type="submission" date="2020-08" db="EMBL/GenBank/DDBJ databases">
        <title>Spodoptera exigua strain:BAW_Kor-Di-RS1 Genome sequencing and assembly.</title>
        <authorList>
            <person name="Kim J."/>
            <person name="Nam H.Y."/>
            <person name="Kwon M."/>
            <person name="Choi J.H."/>
            <person name="Cho S.R."/>
            <person name="Kim G.-H."/>
        </authorList>
    </citation>
    <scope>NUCLEOTIDE SEQUENCE</scope>
    <source>
        <strain evidence="2">BAW_Kor-Di-RS1</strain>
        <tissue evidence="2">Whole-body</tissue>
    </source>
</reference>
<dbReference type="Proteomes" id="UP000648187">
    <property type="component" value="Unassembled WGS sequence"/>
</dbReference>
<organism evidence="2 3">
    <name type="scientific">Spodoptera exigua</name>
    <name type="common">Beet armyworm</name>
    <name type="synonym">Noctua fulgens</name>
    <dbReference type="NCBI Taxonomy" id="7107"/>
    <lineage>
        <taxon>Eukaryota</taxon>
        <taxon>Metazoa</taxon>
        <taxon>Ecdysozoa</taxon>
        <taxon>Arthropoda</taxon>
        <taxon>Hexapoda</taxon>
        <taxon>Insecta</taxon>
        <taxon>Pterygota</taxon>
        <taxon>Neoptera</taxon>
        <taxon>Endopterygota</taxon>
        <taxon>Lepidoptera</taxon>
        <taxon>Glossata</taxon>
        <taxon>Ditrysia</taxon>
        <taxon>Noctuoidea</taxon>
        <taxon>Noctuidae</taxon>
        <taxon>Amphipyrinae</taxon>
        <taxon>Spodoptera</taxon>
    </lineage>
</organism>
<dbReference type="AlphaFoldDB" id="A0A835L8N0"/>
<proteinExistence type="predicted"/>
<name>A0A835L8N0_SPOEX</name>
<feature type="region of interest" description="Disordered" evidence="1">
    <location>
        <begin position="1"/>
        <end position="25"/>
    </location>
</feature>
<comment type="caution">
    <text evidence="2">The sequence shown here is derived from an EMBL/GenBank/DDBJ whole genome shotgun (WGS) entry which is preliminary data.</text>
</comment>
<feature type="compositionally biased region" description="Low complexity" evidence="1">
    <location>
        <begin position="1"/>
        <end position="21"/>
    </location>
</feature>
<evidence type="ECO:0000313" key="3">
    <source>
        <dbReference type="Proteomes" id="UP000648187"/>
    </source>
</evidence>
<feature type="compositionally biased region" description="Basic and acidic residues" evidence="1">
    <location>
        <begin position="48"/>
        <end position="59"/>
    </location>
</feature>
<feature type="region of interest" description="Disordered" evidence="1">
    <location>
        <begin position="38"/>
        <end position="159"/>
    </location>
</feature>
<feature type="compositionally biased region" description="Basic residues" evidence="1">
    <location>
        <begin position="142"/>
        <end position="159"/>
    </location>
</feature>
<dbReference type="EMBL" id="JACKWZ010000031">
    <property type="protein sequence ID" value="KAF9420538.1"/>
    <property type="molecule type" value="Genomic_DNA"/>
</dbReference>
<evidence type="ECO:0000256" key="1">
    <source>
        <dbReference type="SAM" id="MobiDB-lite"/>
    </source>
</evidence>
<protein>
    <submittedName>
        <fullName evidence="2">Uncharacterized protein</fullName>
    </submittedName>
</protein>